<reference evidence="4" key="1">
    <citation type="submission" date="2020-10" db="EMBL/GenBank/DDBJ databases">
        <authorList>
            <person name="Gilroy R."/>
        </authorList>
    </citation>
    <scope>NUCLEOTIDE SEQUENCE</scope>
    <source>
        <strain evidence="4">10669</strain>
    </source>
</reference>
<evidence type="ECO:0000313" key="4">
    <source>
        <dbReference type="EMBL" id="HIV03632.1"/>
    </source>
</evidence>
<dbReference type="Gene3D" id="3.40.1280.10">
    <property type="match status" value="1"/>
</dbReference>
<dbReference type="GO" id="GO:0032259">
    <property type="term" value="P:methylation"/>
    <property type="evidence" value="ECO:0007669"/>
    <property type="project" value="UniProtKB-KW"/>
</dbReference>
<dbReference type="Gene3D" id="3.30.1330.30">
    <property type="match status" value="1"/>
</dbReference>
<sequence>MEILLYGSAAVEACARLRPAALREIYVEEGRERAFGALLDAAPREGCARKTVSADELARLAGTRAHGGVAARTERPEPAQVRPAMRDAWHAAGEKVLFLENVAQPEQLASIARTAAICGFSRVVADEKKTVPALASSRFWSLSGGAAEALKLYRTESPAGLLRMLGEKYFVVGFAREGGRRIDYAKPPTFPGKTTAFLLSGDANGVPAELISRCGHLLHVPEPAEGFLRYAPAELAALALPWLSSRAKRAGAGFLQRKKEREKRAGGNA</sequence>
<dbReference type="SUPFAM" id="SSF55315">
    <property type="entry name" value="L30e-like"/>
    <property type="match status" value="1"/>
</dbReference>
<evidence type="ECO:0000259" key="3">
    <source>
        <dbReference type="SMART" id="SM00967"/>
    </source>
</evidence>
<dbReference type="PANTHER" id="PTHR46429">
    <property type="entry name" value="23S RRNA (GUANOSINE-2'-O-)-METHYLTRANSFERASE RLMB"/>
    <property type="match status" value="1"/>
</dbReference>
<dbReference type="InterPro" id="IPR004441">
    <property type="entry name" value="rRNA_MeTrfase_TrmH"/>
</dbReference>
<dbReference type="InterPro" id="IPR029026">
    <property type="entry name" value="tRNA_m1G_MTases_N"/>
</dbReference>
<dbReference type="EMBL" id="DVOG01000016">
    <property type="protein sequence ID" value="HIV03632.1"/>
    <property type="molecule type" value="Genomic_DNA"/>
</dbReference>
<dbReference type="AlphaFoldDB" id="A0A9D1NI63"/>
<dbReference type="GO" id="GO:0003723">
    <property type="term" value="F:RNA binding"/>
    <property type="evidence" value="ECO:0007669"/>
    <property type="project" value="InterPro"/>
</dbReference>
<proteinExistence type="predicted"/>
<dbReference type="InterPro" id="IPR029064">
    <property type="entry name" value="Ribosomal_eL30-like_sf"/>
</dbReference>
<evidence type="ECO:0000313" key="5">
    <source>
        <dbReference type="Proteomes" id="UP000886812"/>
    </source>
</evidence>
<gene>
    <name evidence="4" type="ORF">IAC75_00570</name>
</gene>
<dbReference type="SUPFAM" id="SSF75217">
    <property type="entry name" value="alpha/beta knot"/>
    <property type="match status" value="1"/>
</dbReference>
<dbReference type="PANTHER" id="PTHR46429:SF2">
    <property type="entry name" value="TRNA_RRNA METHYLTRANSFERASE"/>
    <property type="match status" value="1"/>
</dbReference>
<comment type="caution">
    <text evidence="4">The sequence shown here is derived from an EMBL/GenBank/DDBJ whole genome shotgun (WGS) entry which is preliminary data.</text>
</comment>
<feature type="domain" description="RNA 2-O ribose methyltransferase substrate binding" evidence="3">
    <location>
        <begin position="4"/>
        <end position="79"/>
    </location>
</feature>
<dbReference type="Pfam" id="PF00588">
    <property type="entry name" value="SpoU_methylase"/>
    <property type="match status" value="1"/>
</dbReference>
<dbReference type="InterPro" id="IPR001537">
    <property type="entry name" value="SpoU_MeTrfase"/>
</dbReference>
<dbReference type="Pfam" id="PF08032">
    <property type="entry name" value="SpoU_sub_bind"/>
    <property type="match status" value="1"/>
</dbReference>
<name>A0A9D1NI63_9BACT</name>
<dbReference type="GO" id="GO:0008173">
    <property type="term" value="F:RNA methyltransferase activity"/>
    <property type="evidence" value="ECO:0007669"/>
    <property type="project" value="InterPro"/>
</dbReference>
<dbReference type="GO" id="GO:0006396">
    <property type="term" value="P:RNA processing"/>
    <property type="evidence" value="ECO:0007669"/>
    <property type="project" value="InterPro"/>
</dbReference>
<keyword evidence="2" id="KW-0808">Transferase</keyword>
<reference evidence="4" key="2">
    <citation type="journal article" date="2021" name="PeerJ">
        <title>Extensive microbial diversity within the chicken gut microbiome revealed by metagenomics and culture.</title>
        <authorList>
            <person name="Gilroy R."/>
            <person name="Ravi A."/>
            <person name="Getino M."/>
            <person name="Pursley I."/>
            <person name="Horton D.L."/>
            <person name="Alikhan N.F."/>
            <person name="Baker D."/>
            <person name="Gharbi K."/>
            <person name="Hall N."/>
            <person name="Watson M."/>
            <person name="Adriaenssens E.M."/>
            <person name="Foster-Nyarko E."/>
            <person name="Jarju S."/>
            <person name="Secka A."/>
            <person name="Antonio M."/>
            <person name="Oren A."/>
            <person name="Chaudhuri R.R."/>
            <person name="La Ragione R."/>
            <person name="Hildebrand F."/>
            <person name="Pallen M.J."/>
        </authorList>
    </citation>
    <scope>NUCLEOTIDE SEQUENCE</scope>
    <source>
        <strain evidence="4">10669</strain>
    </source>
</reference>
<evidence type="ECO:0000256" key="1">
    <source>
        <dbReference type="ARBA" id="ARBA00022603"/>
    </source>
</evidence>
<keyword evidence="1" id="KW-0489">Methyltransferase</keyword>
<dbReference type="InterPro" id="IPR013123">
    <property type="entry name" value="SpoU_subst-bd"/>
</dbReference>
<dbReference type="SMART" id="SM00967">
    <property type="entry name" value="SpoU_sub_bind"/>
    <property type="match status" value="1"/>
</dbReference>
<dbReference type="InterPro" id="IPR029028">
    <property type="entry name" value="Alpha/beta_knot_MTases"/>
</dbReference>
<dbReference type="Proteomes" id="UP000886812">
    <property type="component" value="Unassembled WGS sequence"/>
</dbReference>
<protein>
    <recommendedName>
        <fullName evidence="3">RNA 2-O ribose methyltransferase substrate binding domain-containing protein</fullName>
    </recommendedName>
</protein>
<accession>A0A9D1NI63</accession>
<evidence type="ECO:0000256" key="2">
    <source>
        <dbReference type="ARBA" id="ARBA00022679"/>
    </source>
</evidence>
<dbReference type="GO" id="GO:0005829">
    <property type="term" value="C:cytosol"/>
    <property type="evidence" value="ECO:0007669"/>
    <property type="project" value="TreeGrafter"/>
</dbReference>
<organism evidence="4 5">
    <name type="scientific">Candidatus Spyradosoma merdigallinarum</name>
    <dbReference type="NCBI Taxonomy" id="2840950"/>
    <lineage>
        <taxon>Bacteria</taxon>
        <taxon>Pseudomonadati</taxon>
        <taxon>Verrucomicrobiota</taxon>
        <taxon>Opitutia</taxon>
        <taxon>Opitutia incertae sedis</taxon>
        <taxon>Candidatus Spyradosoma</taxon>
    </lineage>
</organism>